<dbReference type="Pfam" id="PF13976">
    <property type="entry name" value="gag_pre-integrs"/>
    <property type="match status" value="1"/>
</dbReference>
<gene>
    <name evidence="3" type="primary">LOC125423737</name>
</gene>
<dbReference type="RefSeq" id="XP_048334828.1">
    <property type="nucleotide sequence ID" value="XM_048478871.1"/>
</dbReference>
<sequence>MGPNRYSYKAERGTLKVLKGLMVAMKASKKNSLYVLGGNVVQGEASVSVNEKVSDTTLWHRRLGHISEKGLIELSKQGLLCGHKAEKLDFCEHCIYGKQARVKFNIAVHQTKGILDYVHSDV</sequence>
<keyword evidence="2" id="KW-1185">Reference proteome</keyword>
<evidence type="ECO:0000313" key="3">
    <source>
        <dbReference type="RefSeq" id="XP_048334828.1"/>
    </source>
</evidence>
<feature type="domain" description="GAG-pre-integrase" evidence="1">
    <location>
        <begin position="33"/>
        <end position="99"/>
    </location>
</feature>
<proteinExistence type="predicted"/>
<evidence type="ECO:0000259" key="1">
    <source>
        <dbReference type="Pfam" id="PF13976"/>
    </source>
</evidence>
<dbReference type="GeneID" id="125423737"/>
<evidence type="ECO:0000313" key="2">
    <source>
        <dbReference type="Proteomes" id="UP001652623"/>
    </source>
</evidence>
<protein>
    <submittedName>
        <fullName evidence="3">Uncharacterized mitochondrial protein AtMg00300-like</fullName>
    </submittedName>
</protein>
<reference evidence="3" key="1">
    <citation type="submission" date="2025-08" db="UniProtKB">
        <authorList>
            <consortium name="RefSeq"/>
        </authorList>
    </citation>
    <scope>IDENTIFICATION</scope>
    <source>
        <tissue evidence="3">Seedling</tissue>
    </source>
</reference>
<dbReference type="Proteomes" id="UP001652623">
    <property type="component" value="Chromosome 7"/>
</dbReference>
<name>A0ABM3ISY9_ZIZJJ</name>
<accession>A0ABM3ISY9</accession>
<dbReference type="InterPro" id="IPR025724">
    <property type="entry name" value="GAG-pre-integrase_dom"/>
</dbReference>
<organism evidence="2 3">
    <name type="scientific">Ziziphus jujuba</name>
    <name type="common">Chinese jujube</name>
    <name type="synonym">Ziziphus sativa</name>
    <dbReference type="NCBI Taxonomy" id="326968"/>
    <lineage>
        <taxon>Eukaryota</taxon>
        <taxon>Viridiplantae</taxon>
        <taxon>Streptophyta</taxon>
        <taxon>Embryophyta</taxon>
        <taxon>Tracheophyta</taxon>
        <taxon>Spermatophyta</taxon>
        <taxon>Magnoliopsida</taxon>
        <taxon>eudicotyledons</taxon>
        <taxon>Gunneridae</taxon>
        <taxon>Pentapetalae</taxon>
        <taxon>rosids</taxon>
        <taxon>fabids</taxon>
        <taxon>Rosales</taxon>
        <taxon>Rhamnaceae</taxon>
        <taxon>Paliureae</taxon>
        <taxon>Ziziphus</taxon>
    </lineage>
</organism>